<dbReference type="RefSeq" id="WP_115416959.1">
    <property type="nucleotide sequence ID" value="NZ_CP031357.1"/>
</dbReference>
<dbReference type="PROSITE" id="PS51186">
    <property type="entry name" value="GNAT"/>
    <property type="match status" value="1"/>
</dbReference>
<evidence type="ECO:0000313" key="5">
    <source>
        <dbReference type="Proteomes" id="UP000254508"/>
    </source>
</evidence>
<dbReference type="AlphaFoldDB" id="A0A345YFS8"/>
<dbReference type="CDD" id="cd04301">
    <property type="entry name" value="NAT_SF"/>
    <property type="match status" value="1"/>
</dbReference>
<dbReference type="InterPro" id="IPR000182">
    <property type="entry name" value="GNAT_dom"/>
</dbReference>
<dbReference type="InterPro" id="IPR016181">
    <property type="entry name" value="Acyl_CoA_acyltransferase"/>
</dbReference>
<dbReference type="EMBL" id="CP031357">
    <property type="protein sequence ID" value="AXK42780.1"/>
    <property type="molecule type" value="Genomic_DNA"/>
</dbReference>
<keyword evidence="2" id="KW-0012">Acyltransferase</keyword>
<name>A0A345YFS8_9SPHN</name>
<dbReference type="Gene3D" id="3.40.630.30">
    <property type="match status" value="1"/>
</dbReference>
<dbReference type="OrthoDB" id="143110at2"/>
<dbReference type="PANTHER" id="PTHR43877">
    <property type="entry name" value="AMINOALKYLPHOSPHONATE N-ACETYLTRANSFERASE-RELATED-RELATED"/>
    <property type="match status" value="1"/>
</dbReference>
<reference evidence="5" key="1">
    <citation type="submission" date="2018-07" db="EMBL/GenBank/DDBJ databases">
        <title>Genome sequence of Erythrobacter strain YH-07, an antagonistic bacterium isolated from Yellow Sea.</title>
        <authorList>
            <person name="Tang T."/>
            <person name="Liu Q."/>
            <person name="Sun X."/>
        </authorList>
    </citation>
    <scope>NUCLEOTIDE SEQUENCE [LARGE SCALE GENOMIC DNA]</scope>
    <source>
        <strain evidence="5">YH-07</strain>
    </source>
</reference>
<dbReference type="SUPFAM" id="SSF55729">
    <property type="entry name" value="Acyl-CoA N-acyltransferases (Nat)"/>
    <property type="match status" value="1"/>
</dbReference>
<gene>
    <name evidence="4" type="ORF">DVR09_10965</name>
</gene>
<organism evidence="4 5">
    <name type="scientific">Erythrobacter aureus</name>
    <dbReference type="NCBI Taxonomy" id="2182384"/>
    <lineage>
        <taxon>Bacteria</taxon>
        <taxon>Pseudomonadati</taxon>
        <taxon>Pseudomonadota</taxon>
        <taxon>Alphaproteobacteria</taxon>
        <taxon>Sphingomonadales</taxon>
        <taxon>Erythrobacteraceae</taxon>
        <taxon>Erythrobacter/Porphyrobacter group</taxon>
        <taxon>Erythrobacter</taxon>
    </lineage>
</organism>
<dbReference type="InterPro" id="IPR050832">
    <property type="entry name" value="Bact_Acetyltransf"/>
</dbReference>
<evidence type="ECO:0000259" key="3">
    <source>
        <dbReference type="PROSITE" id="PS51186"/>
    </source>
</evidence>
<dbReference type="GO" id="GO:0016747">
    <property type="term" value="F:acyltransferase activity, transferring groups other than amino-acyl groups"/>
    <property type="evidence" value="ECO:0007669"/>
    <property type="project" value="InterPro"/>
</dbReference>
<evidence type="ECO:0000256" key="1">
    <source>
        <dbReference type="ARBA" id="ARBA00022679"/>
    </source>
</evidence>
<feature type="domain" description="N-acetyltransferase" evidence="3">
    <location>
        <begin position="5"/>
        <end position="173"/>
    </location>
</feature>
<keyword evidence="5" id="KW-1185">Reference proteome</keyword>
<dbReference type="Proteomes" id="UP000254508">
    <property type="component" value="Chromosome"/>
</dbReference>
<evidence type="ECO:0000313" key="4">
    <source>
        <dbReference type="EMBL" id="AXK42780.1"/>
    </source>
</evidence>
<dbReference type="KEGG" id="err:DVR09_10965"/>
<keyword evidence="1 4" id="KW-0808">Transferase</keyword>
<dbReference type="Pfam" id="PF00583">
    <property type="entry name" value="Acetyltransf_1"/>
    <property type="match status" value="1"/>
</dbReference>
<sequence length="177" mass="20240">MTNALIIRLAMVDHASALASLGRATFKQAFAHLFQDHDETLERYLEQTFTLNKIAKSLLKPNNKYWLALIDEKLIGYAKLKLRSSHPLCRGRRIGQLQKIYVDSTEIGGGVGRALVKIIEDEARRQLCDRLWLSVHEGNAQARGFYEHIGWRDIGQDTFAIGELQLSYRIMVRDLES</sequence>
<protein>
    <submittedName>
        <fullName evidence="4">GNAT family N-acetyltransferase</fullName>
    </submittedName>
</protein>
<accession>A0A345YFS8</accession>
<proteinExistence type="predicted"/>
<evidence type="ECO:0000256" key="2">
    <source>
        <dbReference type="ARBA" id="ARBA00023315"/>
    </source>
</evidence>